<proteinExistence type="predicted"/>
<name>A0A238Y810_HALEZ</name>
<organism evidence="1 2">
    <name type="scientific">Halorubrum ezzemoulense</name>
    <name type="common">Halorubrum chaoviator</name>
    <dbReference type="NCBI Taxonomy" id="337243"/>
    <lineage>
        <taxon>Archaea</taxon>
        <taxon>Methanobacteriati</taxon>
        <taxon>Methanobacteriota</taxon>
        <taxon>Stenosarchaea group</taxon>
        <taxon>Halobacteria</taxon>
        <taxon>Halobacteriales</taxon>
        <taxon>Haloferacaceae</taxon>
        <taxon>Halorubrum</taxon>
    </lineage>
</organism>
<sequence length="41" mass="4799">MGETDSLYPHHHYSTDNEYDDMSGVYEPICLGLTDNHWQNI</sequence>
<evidence type="ECO:0000313" key="1">
    <source>
        <dbReference type="EMBL" id="SNR66783.1"/>
    </source>
</evidence>
<reference evidence="1 2" key="1">
    <citation type="submission" date="2017-06" db="EMBL/GenBank/DDBJ databases">
        <authorList>
            <person name="Kim H.J."/>
            <person name="Triplett B.A."/>
        </authorList>
    </citation>
    <scope>NUCLEOTIDE SEQUENCE [LARGE SCALE GENOMIC DNA]</scope>
    <source>
        <strain evidence="1 2">DSM 19316</strain>
    </source>
</reference>
<dbReference type="Proteomes" id="UP000198297">
    <property type="component" value="Unassembled WGS sequence"/>
</dbReference>
<evidence type="ECO:0000313" key="2">
    <source>
        <dbReference type="Proteomes" id="UP000198297"/>
    </source>
</evidence>
<dbReference type="AlphaFoldDB" id="A0A238Y810"/>
<gene>
    <name evidence="1" type="ORF">SAMN06266787_10934</name>
</gene>
<protein>
    <submittedName>
        <fullName evidence="1">Uncharacterized protein</fullName>
    </submittedName>
</protein>
<accession>A0A238Y810</accession>
<dbReference type="EMBL" id="FZNK01000009">
    <property type="protein sequence ID" value="SNR66783.1"/>
    <property type="molecule type" value="Genomic_DNA"/>
</dbReference>